<dbReference type="PROSITE" id="PS00194">
    <property type="entry name" value="THIOREDOXIN_1"/>
    <property type="match status" value="1"/>
</dbReference>
<sequence length="366" mass="41946">MKRIIILTLLLFPFILVCSQGKYHIKGILNNDYNGKYVKLFQFQGDTLITSIDSAKVQKGKFSFKGKANVDEFAIVTIGKYPYVKSVEVVLEEGDIRVYMDTAFVASGTYLNDLHNSLNTEVERLGKVWYDLMIKGDTINIERDKAHDNYQKFIYNVTIENRLNLVGRRFIADNKSAIWPLENLVKLHEKLETLQKNNSLVTQADIKEFKERLDKQAAFTKKHANMVNTQYLDFVLQDTLGIQRSISEYVGKSRLLFIDFWASWCGPCRADIPHLKKVYEKYKDKGLNVLAISFDSNKASWKSALRKLEMPWEQLIESNGTDSDLAKAYQIYGIPYGILLDSKGTIIAVDLRAQSLEDVLLKEGLK</sequence>
<dbReference type="InterPro" id="IPR036249">
    <property type="entry name" value="Thioredoxin-like_sf"/>
</dbReference>
<organism evidence="6 7">
    <name type="scientific">Bacteroides stercorirosoris</name>
    <dbReference type="NCBI Taxonomy" id="871324"/>
    <lineage>
        <taxon>Bacteria</taxon>
        <taxon>Pseudomonadati</taxon>
        <taxon>Bacteroidota</taxon>
        <taxon>Bacteroidia</taxon>
        <taxon>Bacteroidales</taxon>
        <taxon>Bacteroidaceae</taxon>
        <taxon>Bacteroides</taxon>
    </lineage>
</organism>
<dbReference type="OrthoDB" id="1069091at2"/>
<evidence type="ECO:0000256" key="1">
    <source>
        <dbReference type="ARBA" id="ARBA00004196"/>
    </source>
</evidence>
<proteinExistence type="predicted"/>
<dbReference type="SUPFAM" id="SSF52833">
    <property type="entry name" value="Thioredoxin-like"/>
    <property type="match status" value="1"/>
</dbReference>
<evidence type="ECO:0000256" key="3">
    <source>
        <dbReference type="ARBA" id="ARBA00023157"/>
    </source>
</evidence>
<dbReference type="Gene3D" id="3.40.30.10">
    <property type="entry name" value="Glutaredoxin"/>
    <property type="match status" value="1"/>
</dbReference>
<dbReference type="Pfam" id="PF14289">
    <property type="entry name" value="DUF4369"/>
    <property type="match status" value="1"/>
</dbReference>
<dbReference type="GO" id="GO:0017004">
    <property type="term" value="P:cytochrome complex assembly"/>
    <property type="evidence" value="ECO:0007669"/>
    <property type="project" value="UniProtKB-KW"/>
</dbReference>
<dbReference type="Proteomes" id="UP000286075">
    <property type="component" value="Unassembled WGS sequence"/>
</dbReference>
<dbReference type="PANTHER" id="PTHR42852">
    <property type="entry name" value="THIOL:DISULFIDE INTERCHANGE PROTEIN DSBE"/>
    <property type="match status" value="1"/>
</dbReference>
<dbReference type="EMBL" id="QSCF01000012">
    <property type="protein sequence ID" value="RGX78983.1"/>
    <property type="molecule type" value="Genomic_DNA"/>
</dbReference>
<dbReference type="AlphaFoldDB" id="A0A413H678"/>
<dbReference type="RefSeq" id="WP_117987291.1">
    <property type="nucleotide sequence ID" value="NZ_CABMFG010000012.1"/>
</dbReference>
<dbReference type="InterPro" id="IPR013766">
    <property type="entry name" value="Thioredoxin_domain"/>
</dbReference>
<dbReference type="PANTHER" id="PTHR42852:SF6">
    <property type="entry name" value="THIOL:DISULFIDE INTERCHANGE PROTEIN DSBE"/>
    <property type="match status" value="1"/>
</dbReference>
<gene>
    <name evidence="6" type="ORF">DXA68_09435</name>
</gene>
<dbReference type="InterPro" id="IPR050553">
    <property type="entry name" value="Thioredoxin_ResA/DsbE_sf"/>
</dbReference>
<dbReference type="PROSITE" id="PS51352">
    <property type="entry name" value="THIOREDOXIN_2"/>
    <property type="match status" value="1"/>
</dbReference>
<accession>A0A413H678</accession>
<evidence type="ECO:0000256" key="2">
    <source>
        <dbReference type="ARBA" id="ARBA00022748"/>
    </source>
</evidence>
<evidence type="ECO:0000313" key="7">
    <source>
        <dbReference type="Proteomes" id="UP000286075"/>
    </source>
</evidence>
<evidence type="ECO:0000259" key="5">
    <source>
        <dbReference type="PROSITE" id="PS51352"/>
    </source>
</evidence>
<dbReference type="Pfam" id="PF00578">
    <property type="entry name" value="AhpC-TSA"/>
    <property type="match status" value="1"/>
</dbReference>
<keyword evidence="2" id="KW-0201">Cytochrome c-type biogenesis</keyword>
<keyword evidence="3" id="KW-1015">Disulfide bond</keyword>
<protein>
    <submittedName>
        <fullName evidence="6">AhpC/TSA family protein</fullName>
    </submittedName>
</protein>
<dbReference type="GO" id="GO:0030313">
    <property type="term" value="C:cell envelope"/>
    <property type="evidence" value="ECO:0007669"/>
    <property type="project" value="UniProtKB-SubCell"/>
</dbReference>
<evidence type="ECO:0000256" key="4">
    <source>
        <dbReference type="ARBA" id="ARBA00023284"/>
    </source>
</evidence>
<reference evidence="6 7" key="1">
    <citation type="submission" date="2018-08" db="EMBL/GenBank/DDBJ databases">
        <title>A genome reference for cultivated species of the human gut microbiota.</title>
        <authorList>
            <person name="Zou Y."/>
            <person name="Xue W."/>
            <person name="Luo G."/>
        </authorList>
    </citation>
    <scope>NUCLEOTIDE SEQUENCE [LARGE SCALE GENOMIC DNA]</scope>
    <source>
        <strain evidence="6 7">OF03-9BH</strain>
    </source>
</reference>
<comment type="subcellular location">
    <subcellularLocation>
        <location evidence="1">Cell envelope</location>
    </subcellularLocation>
</comment>
<comment type="caution">
    <text evidence="6">The sequence shown here is derived from an EMBL/GenBank/DDBJ whole genome shotgun (WGS) entry which is preliminary data.</text>
</comment>
<keyword evidence="4" id="KW-0676">Redox-active center</keyword>
<dbReference type="InterPro" id="IPR025380">
    <property type="entry name" value="DUF4369"/>
</dbReference>
<evidence type="ECO:0000313" key="6">
    <source>
        <dbReference type="EMBL" id="RGX78983.1"/>
    </source>
</evidence>
<dbReference type="InterPro" id="IPR017937">
    <property type="entry name" value="Thioredoxin_CS"/>
</dbReference>
<dbReference type="InterPro" id="IPR000866">
    <property type="entry name" value="AhpC/TSA"/>
</dbReference>
<feature type="domain" description="Thioredoxin" evidence="5">
    <location>
        <begin position="225"/>
        <end position="366"/>
    </location>
</feature>
<dbReference type="CDD" id="cd02966">
    <property type="entry name" value="TlpA_like_family"/>
    <property type="match status" value="1"/>
</dbReference>
<name>A0A413H678_9BACE</name>